<accession>A0A927BBQ3</accession>
<evidence type="ECO:0000313" key="3">
    <source>
        <dbReference type="Proteomes" id="UP000612233"/>
    </source>
</evidence>
<evidence type="ECO:0000313" key="2">
    <source>
        <dbReference type="EMBL" id="MBD2767178.1"/>
    </source>
</evidence>
<dbReference type="Proteomes" id="UP000612233">
    <property type="component" value="Unassembled WGS sequence"/>
</dbReference>
<dbReference type="Pfam" id="PF17648">
    <property type="entry name" value="Luciferase"/>
    <property type="match status" value="1"/>
</dbReference>
<comment type="caution">
    <text evidence="2">The sequence shown here is derived from an EMBL/GenBank/DDBJ whole genome shotgun (WGS) entry which is preliminary data.</text>
</comment>
<sequence length="140" mass="15330">MKLEEKGPIQPPPVLAGPGQKTAAAVQAWPAVIAATHWDLFDRTRADGADFYVGEEELGHIHLNGEVHLATTPALGRPLLTQGLARPFPYGGGPGDWVTFLIRTDADADHARWLFQLNYDRLRGVPLATLTERVHAQPRP</sequence>
<name>A0A927BBQ3_9BACT</name>
<dbReference type="AlphaFoldDB" id="A0A927BBQ3"/>
<evidence type="ECO:0000259" key="1">
    <source>
        <dbReference type="Pfam" id="PF17648"/>
    </source>
</evidence>
<protein>
    <submittedName>
        <fullName evidence="2">DUF5519 family protein</fullName>
    </submittedName>
</protein>
<dbReference type="InterPro" id="IPR040841">
    <property type="entry name" value="Luciferase_dom"/>
</dbReference>
<dbReference type="RefSeq" id="WP_191004010.1">
    <property type="nucleotide sequence ID" value="NZ_JACXAD010000004.1"/>
</dbReference>
<gene>
    <name evidence="2" type="ORF">IC235_04625</name>
</gene>
<feature type="domain" description="Luciferase" evidence="1">
    <location>
        <begin position="56"/>
        <end position="117"/>
    </location>
</feature>
<dbReference type="EMBL" id="JACXAD010000004">
    <property type="protein sequence ID" value="MBD2767178.1"/>
    <property type="molecule type" value="Genomic_DNA"/>
</dbReference>
<organism evidence="2 3">
    <name type="scientific">Hymenobacter montanus</name>
    <dbReference type="NCBI Taxonomy" id="2771359"/>
    <lineage>
        <taxon>Bacteria</taxon>
        <taxon>Pseudomonadati</taxon>
        <taxon>Bacteroidota</taxon>
        <taxon>Cytophagia</taxon>
        <taxon>Cytophagales</taxon>
        <taxon>Hymenobacteraceae</taxon>
        <taxon>Hymenobacter</taxon>
    </lineage>
</organism>
<reference evidence="2" key="1">
    <citation type="submission" date="2020-09" db="EMBL/GenBank/DDBJ databases">
        <authorList>
            <person name="Kim M.K."/>
        </authorList>
    </citation>
    <scope>NUCLEOTIDE SEQUENCE</scope>
    <source>
        <strain evidence="2">BT664</strain>
    </source>
</reference>
<proteinExistence type="predicted"/>
<keyword evidence="3" id="KW-1185">Reference proteome</keyword>